<keyword evidence="2" id="KW-1133">Transmembrane helix</keyword>
<dbReference type="EMBL" id="BAABME010038220">
    <property type="protein sequence ID" value="GAA0166017.1"/>
    <property type="molecule type" value="Genomic_DNA"/>
</dbReference>
<accession>A0AAV3QVE2</accession>
<evidence type="ECO:0000313" key="3">
    <source>
        <dbReference type="EMBL" id="GAA0166017.1"/>
    </source>
</evidence>
<feature type="region of interest" description="Disordered" evidence="1">
    <location>
        <begin position="31"/>
        <end position="71"/>
    </location>
</feature>
<sequence>MASADCIQMYNSMEYGGGELLHEVDQLSSSSASSIGMNSDESSLSDSGGGGGGGGGGDSGGEEEEVESEYKGGVLDSLEALEEVLPIKYVDYFVLFLMVMDIVILGVIIYVREYILL</sequence>
<name>A0AAV3QVE2_LITER</name>
<feature type="compositionally biased region" description="Low complexity" evidence="1">
    <location>
        <begin position="31"/>
        <end position="46"/>
    </location>
</feature>
<protein>
    <submittedName>
        <fullName evidence="3">Uncharacterized protein</fullName>
    </submittedName>
</protein>
<dbReference type="Proteomes" id="UP001454036">
    <property type="component" value="Unassembled WGS sequence"/>
</dbReference>
<organism evidence="3 4">
    <name type="scientific">Lithospermum erythrorhizon</name>
    <name type="common">Purple gromwell</name>
    <name type="synonym">Lithospermum officinale var. erythrorhizon</name>
    <dbReference type="NCBI Taxonomy" id="34254"/>
    <lineage>
        <taxon>Eukaryota</taxon>
        <taxon>Viridiplantae</taxon>
        <taxon>Streptophyta</taxon>
        <taxon>Embryophyta</taxon>
        <taxon>Tracheophyta</taxon>
        <taxon>Spermatophyta</taxon>
        <taxon>Magnoliopsida</taxon>
        <taxon>eudicotyledons</taxon>
        <taxon>Gunneridae</taxon>
        <taxon>Pentapetalae</taxon>
        <taxon>asterids</taxon>
        <taxon>lamiids</taxon>
        <taxon>Boraginales</taxon>
        <taxon>Boraginaceae</taxon>
        <taxon>Boraginoideae</taxon>
        <taxon>Lithospermeae</taxon>
        <taxon>Lithospermum</taxon>
    </lineage>
</organism>
<evidence type="ECO:0000256" key="1">
    <source>
        <dbReference type="SAM" id="MobiDB-lite"/>
    </source>
</evidence>
<proteinExistence type="predicted"/>
<keyword evidence="2" id="KW-0472">Membrane</keyword>
<feature type="compositionally biased region" description="Gly residues" evidence="1">
    <location>
        <begin position="47"/>
        <end position="59"/>
    </location>
</feature>
<reference evidence="3 4" key="1">
    <citation type="submission" date="2024-01" db="EMBL/GenBank/DDBJ databases">
        <title>The complete chloroplast genome sequence of Lithospermum erythrorhizon: insights into the phylogenetic relationship among Boraginaceae species and the maternal lineages of purple gromwells.</title>
        <authorList>
            <person name="Okada T."/>
            <person name="Watanabe K."/>
        </authorList>
    </citation>
    <scope>NUCLEOTIDE SEQUENCE [LARGE SCALE GENOMIC DNA]</scope>
</reference>
<dbReference type="AlphaFoldDB" id="A0AAV3QVE2"/>
<feature type="transmembrane region" description="Helical" evidence="2">
    <location>
        <begin position="92"/>
        <end position="111"/>
    </location>
</feature>
<comment type="caution">
    <text evidence="3">The sequence shown here is derived from an EMBL/GenBank/DDBJ whole genome shotgun (WGS) entry which is preliminary data.</text>
</comment>
<keyword evidence="2" id="KW-0812">Transmembrane</keyword>
<keyword evidence="4" id="KW-1185">Reference proteome</keyword>
<evidence type="ECO:0000256" key="2">
    <source>
        <dbReference type="SAM" id="Phobius"/>
    </source>
</evidence>
<evidence type="ECO:0000313" key="4">
    <source>
        <dbReference type="Proteomes" id="UP001454036"/>
    </source>
</evidence>
<gene>
    <name evidence="3" type="ORF">LIER_43741</name>
</gene>